<dbReference type="InterPro" id="IPR053010">
    <property type="entry name" value="SET_SmydA-8"/>
</dbReference>
<dbReference type="OrthoDB" id="3174329at2759"/>
<dbReference type="Gene3D" id="1.10.220.160">
    <property type="match status" value="1"/>
</dbReference>
<keyword evidence="2 4" id="KW-0863">Zinc-finger</keyword>
<dbReference type="PANTHER" id="PTHR46455">
    <property type="entry name" value="SET AND MYND DOMAIN CONTAINING, ARTHROPOD-SPECIFIC, MEMBER 4, ISOFORM A"/>
    <property type="match status" value="1"/>
</dbReference>
<dbReference type="Gene3D" id="2.170.270.10">
    <property type="entry name" value="SET domain"/>
    <property type="match status" value="1"/>
</dbReference>
<feature type="region of interest" description="Disordered" evidence="5">
    <location>
        <begin position="106"/>
        <end position="139"/>
    </location>
</feature>
<evidence type="ECO:0000313" key="8">
    <source>
        <dbReference type="Proteomes" id="UP000198287"/>
    </source>
</evidence>
<name>A0A226E688_FOLCA</name>
<dbReference type="Gene3D" id="6.10.140.2220">
    <property type="match status" value="2"/>
</dbReference>
<protein>
    <submittedName>
        <fullName evidence="7">Protein msta, isoform A</fullName>
    </submittedName>
</protein>
<dbReference type="Pfam" id="PF01753">
    <property type="entry name" value="zf-MYND"/>
    <property type="match status" value="1"/>
</dbReference>
<dbReference type="PANTHER" id="PTHR46455:SF5">
    <property type="entry name" value="SET AND MYND DOMAIN CONTAINING, ARTHROPOD-SPECIFIC, MEMBER 4, ISOFORM A"/>
    <property type="match status" value="1"/>
</dbReference>
<dbReference type="AlphaFoldDB" id="A0A226E688"/>
<dbReference type="GO" id="GO:0008270">
    <property type="term" value="F:zinc ion binding"/>
    <property type="evidence" value="ECO:0007669"/>
    <property type="project" value="UniProtKB-KW"/>
</dbReference>
<accession>A0A226E688</accession>
<evidence type="ECO:0000256" key="4">
    <source>
        <dbReference type="PROSITE-ProRule" id="PRU00134"/>
    </source>
</evidence>
<keyword evidence="3" id="KW-0862">Zinc</keyword>
<dbReference type="PROSITE" id="PS50865">
    <property type="entry name" value="ZF_MYND_2"/>
    <property type="match status" value="1"/>
</dbReference>
<dbReference type="SUPFAM" id="SSF82199">
    <property type="entry name" value="SET domain"/>
    <property type="match status" value="1"/>
</dbReference>
<dbReference type="EMBL" id="LNIX01000007">
    <property type="protein sequence ID" value="OXA52076.1"/>
    <property type="molecule type" value="Genomic_DNA"/>
</dbReference>
<proteinExistence type="predicted"/>
<evidence type="ECO:0000256" key="1">
    <source>
        <dbReference type="ARBA" id="ARBA00022723"/>
    </source>
</evidence>
<dbReference type="Proteomes" id="UP000198287">
    <property type="component" value="Unassembled WGS sequence"/>
</dbReference>
<dbReference type="SUPFAM" id="SSF144232">
    <property type="entry name" value="HIT/MYND zinc finger-like"/>
    <property type="match status" value="1"/>
</dbReference>
<evidence type="ECO:0000259" key="6">
    <source>
        <dbReference type="PROSITE" id="PS50865"/>
    </source>
</evidence>
<dbReference type="CDD" id="cd20071">
    <property type="entry name" value="SET_SMYD"/>
    <property type="match status" value="1"/>
</dbReference>
<evidence type="ECO:0000256" key="3">
    <source>
        <dbReference type="ARBA" id="ARBA00022833"/>
    </source>
</evidence>
<keyword evidence="1" id="KW-0479">Metal-binding</keyword>
<dbReference type="OMA" id="MYTHALW"/>
<feature type="compositionally biased region" description="Low complexity" evidence="5">
    <location>
        <begin position="111"/>
        <end position="126"/>
    </location>
</feature>
<evidence type="ECO:0000256" key="2">
    <source>
        <dbReference type="ARBA" id="ARBA00022771"/>
    </source>
</evidence>
<dbReference type="InterPro" id="IPR002893">
    <property type="entry name" value="Znf_MYND"/>
</dbReference>
<sequence>MAERGKCQVCSKTSESRCSWCRLVFYCSKAHQKQDWEAHKATCNKKKYSLECSETVGRHLVASEDIKPDWILLKDRPIVLSLKANSLEFTPHKICLGCYKEIKVDDDESDSSSTDSSSSSSSSSSESEGESGGGKRSESSRRKQVCSKCDLPVCSKQCASQHFHKVLECRLISEAPPFAPELKSDEQGSTGKSGAATNAITNVRETILRNLIYFRCILLKFASQTQWDQMMSLQSQNDEESRQKDGVVIPLPQLERTTRVFTLIKTILSHINHATINQVHKPDIHKILGILDINALHFNISQEIELTALFPTFSMLEHSCVPNVKFYLSPTNTTTVGGTAGNGSSGKYVVELFCRSAVKIKKGESLAISYSNLMWNTEKRREFLKKERGFFCNCVRCSDPFELGSNFSTIICTQEKCKGYAVPFPVTPPTPEMQWKCTKCNKITPPWQVKKLDSRLCEMVSKTKPSLPNYKNLVSKMDELVHPDYYLSFVINHSLVQLYGDKDGENDSEDENVRMHNAKMLEDKVALCNRIVQIIKKLDPGLAKLNIYTAVIYYEMQSAILAMGGGEVDDDFKILRHKPETVKLAKVYLQKCVDSFKYELLDVPENKLKNLALKKMEYLNFILTKFKR</sequence>
<feature type="domain" description="MYND-type" evidence="6">
    <location>
        <begin position="7"/>
        <end position="43"/>
    </location>
</feature>
<dbReference type="InterPro" id="IPR046341">
    <property type="entry name" value="SET_dom_sf"/>
</dbReference>
<comment type="caution">
    <text evidence="7">The sequence shown here is derived from an EMBL/GenBank/DDBJ whole genome shotgun (WGS) entry which is preliminary data.</text>
</comment>
<reference evidence="7 8" key="1">
    <citation type="submission" date="2015-12" db="EMBL/GenBank/DDBJ databases">
        <title>The genome of Folsomia candida.</title>
        <authorList>
            <person name="Faddeeva A."/>
            <person name="Derks M.F."/>
            <person name="Anvar Y."/>
            <person name="Smit S."/>
            <person name="Van Straalen N."/>
            <person name="Roelofs D."/>
        </authorList>
    </citation>
    <scope>NUCLEOTIDE SEQUENCE [LARGE SCALE GENOMIC DNA]</scope>
    <source>
        <strain evidence="7 8">VU population</strain>
        <tissue evidence="7">Whole body</tissue>
    </source>
</reference>
<dbReference type="PROSITE" id="PS01360">
    <property type="entry name" value="ZF_MYND_1"/>
    <property type="match status" value="1"/>
</dbReference>
<evidence type="ECO:0000256" key="5">
    <source>
        <dbReference type="SAM" id="MobiDB-lite"/>
    </source>
</evidence>
<organism evidence="7 8">
    <name type="scientific">Folsomia candida</name>
    <name type="common">Springtail</name>
    <dbReference type="NCBI Taxonomy" id="158441"/>
    <lineage>
        <taxon>Eukaryota</taxon>
        <taxon>Metazoa</taxon>
        <taxon>Ecdysozoa</taxon>
        <taxon>Arthropoda</taxon>
        <taxon>Hexapoda</taxon>
        <taxon>Collembola</taxon>
        <taxon>Entomobryomorpha</taxon>
        <taxon>Isotomoidea</taxon>
        <taxon>Isotomidae</taxon>
        <taxon>Proisotominae</taxon>
        <taxon>Folsomia</taxon>
    </lineage>
</organism>
<evidence type="ECO:0000313" key="7">
    <source>
        <dbReference type="EMBL" id="OXA52076.1"/>
    </source>
</evidence>
<keyword evidence="8" id="KW-1185">Reference proteome</keyword>
<gene>
    <name evidence="7" type="ORF">Fcan01_13745</name>
</gene>
<dbReference type="STRING" id="158441.A0A226E688"/>